<accession>A0A6N3BYJ5</accession>
<dbReference type="Pfam" id="PF14907">
    <property type="entry name" value="NTP_transf_5"/>
    <property type="match status" value="1"/>
</dbReference>
<organism evidence="1">
    <name type="scientific">Intestinibacter bartlettii</name>
    <dbReference type="NCBI Taxonomy" id="261299"/>
    <lineage>
        <taxon>Bacteria</taxon>
        <taxon>Bacillati</taxon>
        <taxon>Bacillota</taxon>
        <taxon>Clostridia</taxon>
        <taxon>Peptostreptococcales</taxon>
        <taxon>Peptostreptococcaceae</taxon>
        <taxon>Intestinibacter</taxon>
    </lineage>
</organism>
<dbReference type="AlphaFoldDB" id="A0A6N3BYJ5"/>
<dbReference type="RefSeq" id="WP_024038483.1">
    <property type="nucleotide sequence ID" value="NZ_CACRUE010000026.1"/>
</dbReference>
<name>A0A6N3BYJ5_9FIRM</name>
<protein>
    <recommendedName>
        <fullName evidence="2">Nucleotidyltransferase</fullName>
    </recommendedName>
</protein>
<evidence type="ECO:0008006" key="2">
    <source>
        <dbReference type="Google" id="ProtNLM"/>
    </source>
</evidence>
<dbReference type="InterPro" id="IPR039498">
    <property type="entry name" value="NTP_transf_5"/>
</dbReference>
<reference evidence="1" key="1">
    <citation type="submission" date="2019-11" db="EMBL/GenBank/DDBJ databases">
        <authorList>
            <person name="Feng L."/>
        </authorList>
    </citation>
    <scope>NUCLEOTIDE SEQUENCE</scope>
    <source>
        <strain evidence="1">IbartlettiiLFYP30</strain>
    </source>
</reference>
<gene>
    <name evidence="1" type="ORF">IBLFYP30_01652</name>
</gene>
<dbReference type="Gene3D" id="3.30.460.40">
    <property type="match status" value="1"/>
</dbReference>
<proteinExistence type="predicted"/>
<evidence type="ECO:0000313" key="1">
    <source>
        <dbReference type="EMBL" id="VYU06687.1"/>
    </source>
</evidence>
<dbReference type="EMBL" id="CACRUE010000026">
    <property type="protein sequence ID" value="VYU06687.1"/>
    <property type="molecule type" value="Genomic_DNA"/>
</dbReference>
<sequence>MNNSQKYFLELISSQINETDVMVSENIIDWCEIYNLAKIHSLESIVFSAINKLQNKMDIPLEIYNKLKKKLLFQMKYNMVFDQNADKLIDVFNEEKIKHIVIKGYILKKYYPSREYRSMSDIDIFIDLSDRERVYKIMKYLGYENERQCDDVWTYKKKFSYIEVHTTLVEQEIKQDIDFKKYFSNPWEYTVSLKGDYSYTLNKNYHLIYLLVHIAKHFYGCGCGVRMIMDIAMYINKFGKELDWDYIWAEMDKLDLRLLTQNILILCNKWFDTKLDFEYEIEEEFYNKLSETILTGGTFGFYNSNFRIAQIRNDIAKTNKKSNSVKTKVLKQMLFPSYEELIKSKQYLFLRDKKYLIGFVWIYRGFYQLKSRGFGSLGYLGSVLNSENKIKEQNETMNKLGL</sequence>